<dbReference type="AlphaFoldDB" id="A0A380PRV9"/>
<feature type="domain" description="NAD(P)-binding" evidence="1">
    <location>
        <begin position="6"/>
        <end position="184"/>
    </location>
</feature>
<dbReference type="InterPro" id="IPR036291">
    <property type="entry name" value="NAD(P)-bd_dom_sf"/>
</dbReference>
<gene>
    <name evidence="2" type="primary">qorB</name>
    <name evidence="2" type="ORF">NCTC11470_01025</name>
</gene>
<dbReference type="CDD" id="cd05269">
    <property type="entry name" value="TMR_SDR_a"/>
    <property type="match status" value="1"/>
</dbReference>
<accession>A0A380PRV9</accession>
<dbReference type="Proteomes" id="UP000254835">
    <property type="component" value="Unassembled WGS sequence"/>
</dbReference>
<dbReference type="InterPro" id="IPR016040">
    <property type="entry name" value="NAD(P)-bd_dom"/>
</dbReference>
<dbReference type="EC" id="1.6.5.2" evidence="2"/>
<dbReference type="InterPro" id="IPR052718">
    <property type="entry name" value="NmrA-type_oxidoreductase"/>
</dbReference>
<evidence type="ECO:0000259" key="1">
    <source>
        <dbReference type="Pfam" id="PF13460"/>
    </source>
</evidence>
<keyword evidence="2" id="KW-0560">Oxidoreductase</keyword>
<reference evidence="2 3" key="1">
    <citation type="submission" date="2018-06" db="EMBL/GenBank/DDBJ databases">
        <authorList>
            <consortium name="Pathogen Informatics"/>
            <person name="Doyle S."/>
        </authorList>
    </citation>
    <scope>NUCLEOTIDE SEQUENCE [LARGE SCALE GENOMIC DNA]</scope>
    <source>
        <strain evidence="2 3">NCTC11470</strain>
    </source>
</reference>
<proteinExistence type="predicted"/>
<dbReference type="EMBL" id="UHJA01000001">
    <property type="protein sequence ID" value="SUP76002.1"/>
    <property type="molecule type" value="Genomic_DNA"/>
</dbReference>
<dbReference type="GO" id="GO:0003955">
    <property type="term" value="F:NAD(P)H dehydrogenase (quinone) activity"/>
    <property type="evidence" value="ECO:0007669"/>
    <property type="project" value="UniProtKB-EC"/>
</dbReference>
<organism evidence="2 3">
    <name type="scientific">Yersinia frederiksenii</name>
    <dbReference type="NCBI Taxonomy" id="29484"/>
    <lineage>
        <taxon>Bacteria</taxon>
        <taxon>Pseudomonadati</taxon>
        <taxon>Pseudomonadota</taxon>
        <taxon>Gammaproteobacteria</taxon>
        <taxon>Enterobacterales</taxon>
        <taxon>Yersiniaceae</taxon>
        <taxon>Yersinia</taxon>
    </lineage>
</organism>
<dbReference type="OrthoDB" id="5510591at2"/>
<sequence>MIAVTGATGQLGRLVIDALLKKVPASEIIAAVRNPEKASDLAALGLQVRKADYSQPATLDAAFQGVDKLLLISSSEVGQRVTQHTAVINAAKHAGVKLLAYTSLLHADTSVLGLGEEHRATEALLHKSGLPVVLLRNGWYTENYAASIAPAVAHGAFIGAVGNGRIASAAREDYAQAAAAVLTQEDQAGKVYELAGDDSYTLAEFSAEIARQSGKPVVYKDLSETDFKQALISAGLPEGFASMLANSDAGAAKGGLFDDSHTLSKLIGRPTTPYAKVIAATLAAL</sequence>
<dbReference type="Gene3D" id="3.40.50.720">
    <property type="entry name" value="NAD(P)-binding Rossmann-like Domain"/>
    <property type="match status" value="1"/>
</dbReference>
<dbReference type="Pfam" id="PF13460">
    <property type="entry name" value="NAD_binding_10"/>
    <property type="match status" value="1"/>
</dbReference>
<dbReference type="PANTHER" id="PTHR47129">
    <property type="entry name" value="QUINONE OXIDOREDUCTASE 2"/>
    <property type="match status" value="1"/>
</dbReference>
<dbReference type="SUPFAM" id="SSF51735">
    <property type="entry name" value="NAD(P)-binding Rossmann-fold domains"/>
    <property type="match status" value="1"/>
</dbReference>
<dbReference type="PANTHER" id="PTHR47129:SF1">
    <property type="entry name" value="NMRA-LIKE DOMAIN-CONTAINING PROTEIN"/>
    <property type="match status" value="1"/>
</dbReference>
<dbReference type="GeneID" id="57906272"/>
<name>A0A380PRV9_YERFR</name>
<evidence type="ECO:0000313" key="3">
    <source>
        <dbReference type="Proteomes" id="UP000254835"/>
    </source>
</evidence>
<protein>
    <submittedName>
        <fullName evidence="2">Nadph:quinone oxidoreductase 2</fullName>
        <ecNumber evidence="2">1.6.5.2</ecNumber>
    </submittedName>
</protein>
<dbReference type="RefSeq" id="WP_004709549.1">
    <property type="nucleotide sequence ID" value="NZ_CP023964.1"/>
</dbReference>
<evidence type="ECO:0000313" key="2">
    <source>
        <dbReference type="EMBL" id="SUP76002.1"/>
    </source>
</evidence>
<dbReference type="Gene3D" id="3.90.25.10">
    <property type="entry name" value="UDP-galactose 4-epimerase, domain 1"/>
    <property type="match status" value="1"/>
</dbReference>